<protein>
    <submittedName>
        <fullName evidence="2">Uncharacterized protein</fullName>
    </submittedName>
</protein>
<organism evidence="2 3">
    <name type="scientific">Mycena albidolilacea</name>
    <dbReference type="NCBI Taxonomy" id="1033008"/>
    <lineage>
        <taxon>Eukaryota</taxon>
        <taxon>Fungi</taxon>
        <taxon>Dikarya</taxon>
        <taxon>Basidiomycota</taxon>
        <taxon>Agaricomycotina</taxon>
        <taxon>Agaricomycetes</taxon>
        <taxon>Agaricomycetidae</taxon>
        <taxon>Agaricales</taxon>
        <taxon>Marasmiineae</taxon>
        <taxon>Mycenaceae</taxon>
        <taxon>Mycena</taxon>
    </lineage>
</organism>
<name>A0AAD6ZJ98_9AGAR</name>
<evidence type="ECO:0000313" key="2">
    <source>
        <dbReference type="EMBL" id="KAJ7325425.1"/>
    </source>
</evidence>
<reference evidence="2" key="1">
    <citation type="submission" date="2023-03" db="EMBL/GenBank/DDBJ databases">
        <title>Massive genome expansion in bonnet fungi (Mycena s.s.) driven by repeated elements and novel gene families across ecological guilds.</title>
        <authorList>
            <consortium name="Lawrence Berkeley National Laboratory"/>
            <person name="Harder C.B."/>
            <person name="Miyauchi S."/>
            <person name="Viragh M."/>
            <person name="Kuo A."/>
            <person name="Thoen E."/>
            <person name="Andreopoulos B."/>
            <person name="Lu D."/>
            <person name="Skrede I."/>
            <person name="Drula E."/>
            <person name="Henrissat B."/>
            <person name="Morin E."/>
            <person name="Kohler A."/>
            <person name="Barry K."/>
            <person name="LaButti K."/>
            <person name="Morin E."/>
            <person name="Salamov A."/>
            <person name="Lipzen A."/>
            <person name="Mereny Z."/>
            <person name="Hegedus B."/>
            <person name="Baldrian P."/>
            <person name="Stursova M."/>
            <person name="Weitz H."/>
            <person name="Taylor A."/>
            <person name="Grigoriev I.V."/>
            <person name="Nagy L.G."/>
            <person name="Martin F."/>
            <person name="Kauserud H."/>
        </authorList>
    </citation>
    <scope>NUCLEOTIDE SEQUENCE</scope>
    <source>
        <strain evidence="2">CBHHK002</strain>
    </source>
</reference>
<proteinExistence type="predicted"/>
<gene>
    <name evidence="2" type="ORF">DFH08DRAFT_343630</name>
</gene>
<feature type="region of interest" description="Disordered" evidence="1">
    <location>
        <begin position="1"/>
        <end position="45"/>
    </location>
</feature>
<dbReference type="AlphaFoldDB" id="A0AAD6ZJ98"/>
<dbReference type="Proteomes" id="UP001218218">
    <property type="component" value="Unassembled WGS sequence"/>
</dbReference>
<keyword evidence="3" id="KW-1185">Reference proteome</keyword>
<comment type="caution">
    <text evidence="2">The sequence shown here is derived from an EMBL/GenBank/DDBJ whole genome shotgun (WGS) entry which is preliminary data.</text>
</comment>
<evidence type="ECO:0000256" key="1">
    <source>
        <dbReference type="SAM" id="MobiDB-lite"/>
    </source>
</evidence>
<accession>A0AAD6ZJ98</accession>
<feature type="region of interest" description="Disordered" evidence="1">
    <location>
        <begin position="268"/>
        <end position="289"/>
    </location>
</feature>
<dbReference type="EMBL" id="JARIHO010000044">
    <property type="protein sequence ID" value="KAJ7325425.1"/>
    <property type="molecule type" value="Genomic_DNA"/>
</dbReference>
<sequence>MTTLSSPRCSLRPQGEGIRGMGAASSAPHPLHTLTGPRLSVHPAPSSAWTLPHTAVIRAGSARSPGSASPRQAPIALTRSYLRWRSPACTRPYRPHSPRARRSCTCKISAPNTLSFYHHVLWTWYVSTDAQLPPASLARCVNSASMHRARLVAPGNAPRCQWRRVHHARVPGLADSTPHARVLRGHVTSEEAPRWIESLSPCARNRAPVHAELAVRPRLCHIVRRQHLSWELPALAFRIRARVHIRMTTRVQVLAFLPALLSGGRPFQRRRLEQSRRAPRTHPRMPRAASVRAGPFSAAISCLSDVRVEWARRHSDSATAADLFQIPAPLLGLEHLRGARFRT</sequence>
<evidence type="ECO:0000313" key="3">
    <source>
        <dbReference type="Proteomes" id="UP001218218"/>
    </source>
</evidence>